<keyword evidence="8" id="KW-1185">Reference proteome</keyword>
<keyword evidence="5" id="KW-0472">Membrane</keyword>
<feature type="region of interest" description="Disordered" evidence="4">
    <location>
        <begin position="1"/>
        <end position="35"/>
    </location>
</feature>
<feature type="transmembrane region" description="Helical" evidence="5">
    <location>
        <begin position="165"/>
        <end position="186"/>
    </location>
</feature>
<protein>
    <submittedName>
        <fullName evidence="7">Major facilitator superfamily domain-containing protein</fullName>
    </submittedName>
</protein>
<keyword evidence="5" id="KW-0812">Transmembrane</keyword>
<reference evidence="7" key="1">
    <citation type="journal article" date="2021" name="Nat. Commun.">
        <title>Genetic determinants of endophytism in the Arabidopsis root mycobiome.</title>
        <authorList>
            <person name="Mesny F."/>
            <person name="Miyauchi S."/>
            <person name="Thiergart T."/>
            <person name="Pickel B."/>
            <person name="Atanasova L."/>
            <person name="Karlsson M."/>
            <person name="Huettel B."/>
            <person name="Barry K.W."/>
            <person name="Haridas S."/>
            <person name="Chen C."/>
            <person name="Bauer D."/>
            <person name="Andreopoulos W."/>
            <person name="Pangilinan J."/>
            <person name="LaButti K."/>
            <person name="Riley R."/>
            <person name="Lipzen A."/>
            <person name="Clum A."/>
            <person name="Drula E."/>
            <person name="Henrissat B."/>
            <person name="Kohler A."/>
            <person name="Grigoriev I.V."/>
            <person name="Martin F.M."/>
            <person name="Hacquard S."/>
        </authorList>
    </citation>
    <scope>NUCLEOTIDE SEQUENCE</scope>
    <source>
        <strain evidence="7">MPI-CAGE-AT-0147</strain>
    </source>
</reference>
<dbReference type="PANTHER" id="PTHR11360:SF319">
    <property type="entry name" value="MAJOR FACILITATOR SUPERFAMILY (MFS) PROFILE DOMAIN-CONTAINING PROTEIN"/>
    <property type="match status" value="1"/>
</dbReference>
<evidence type="ECO:0000259" key="6">
    <source>
        <dbReference type="PROSITE" id="PS50850"/>
    </source>
</evidence>
<dbReference type="Gene3D" id="1.20.1250.20">
    <property type="entry name" value="MFS general substrate transporter like domains"/>
    <property type="match status" value="2"/>
</dbReference>
<feature type="transmembrane region" description="Helical" evidence="5">
    <location>
        <begin position="138"/>
        <end position="159"/>
    </location>
</feature>
<evidence type="ECO:0000256" key="2">
    <source>
        <dbReference type="ARBA" id="ARBA00006727"/>
    </source>
</evidence>
<evidence type="ECO:0000256" key="3">
    <source>
        <dbReference type="ARBA" id="ARBA00023180"/>
    </source>
</evidence>
<feature type="transmembrane region" description="Helical" evidence="5">
    <location>
        <begin position="330"/>
        <end position="352"/>
    </location>
</feature>
<feature type="compositionally biased region" description="Basic and acidic residues" evidence="4">
    <location>
        <begin position="1"/>
        <end position="18"/>
    </location>
</feature>
<dbReference type="Pfam" id="PF07690">
    <property type="entry name" value="MFS_1"/>
    <property type="match status" value="1"/>
</dbReference>
<evidence type="ECO:0000256" key="4">
    <source>
        <dbReference type="SAM" id="MobiDB-lite"/>
    </source>
</evidence>
<evidence type="ECO:0000256" key="1">
    <source>
        <dbReference type="ARBA" id="ARBA00004141"/>
    </source>
</evidence>
<dbReference type="Proteomes" id="UP000738349">
    <property type="component" value="Unassembled WGS sequence"/>
</dbReference>
<dbReference type="CDD" id="cd17352">
    <property type="entry name" value="MFS_MCT_SLC16"/>
    <property type="match status" value="1"/>
</dbReference>
<gene>
    <name evidence="7" type="ORF">EDB81DRAFT_665383</name>
</gene>
<dbReference type="GO" id="GO:0016020">
    <property type="term" value="C:membrane"/>
    <property type="evidence" value="ECO:0007669"/>
    <property type="project" value="UniProtKB-SubCell"/>
</dbReference>
<feature type="transmembrane region" description="Helical" evidence="5">
    <location>
        <begin position="274"/>
        <end position="296"/>
    </location>
</feature>
<feature type="transmembrane region" description="Helical" evidence="5">
    <location>
        <begin position="240"/>
        <end position="262"/>
    </location>
</feature>
<keyword evidence="5" id="KW-1133">Transmembrane helix</keyword>
<dbReference type="EMBL" id="JAGMUV010000023">
    <property type="protein sequence ID" value="KAH7123038.1"/>
    <property type="molecule type" value="Genomic_DNA"/>
</dbReference>
<keyword evidence="3" id="KW-0325">Glycoprotein</keyword>
<feature type="transmembrane region" description="Helical" evidence="5">
    <location>
        <begin position="364"/>
        <end position="387"/>
    </location>
</feature>
<feature type="transmembrane region" description="Helical" evidence="5">
    <location>
        <begin position="36"/>
        <end position="59"/>
    </location>
</feature>
<dbReference type="InterPro" id="IPR011701">
    <property type="entry name" value="MFS"/>
</dbReference>
<accession>A0A9P9DPS3</accession>
<evidence type="ECO:0000313" key="8">
    <source>
        <dbReference type="Proteomes" id="UP000738349"/>
    </source>
</evidence>
<comment type="caution">
    <text evidence="7">The sequence shown here is derived from an EMBL/GenBank/DDBJ whole genome shotgun (WGS) entry which is preliminary data.</text>
</comment>
<evidence type="ECO:0000313" key="7">
    <source>
        <dbReference type="EMBL" id="KAH7123038.1"/>
    </source>
</evidence>
<dbReference type="InterPro" id="IPR036259">
    <property type="entry name" value="MFS_trans_sf"/>
</dbReference>
<feature type="domain" description="Major facilitator superfamily (MFS) profile" evidence="6">
    <location>
        <begin position="239"/>
        <end position="426"/>
    </location>
</feature>
<comment type="similarity">
    <text evidence="2">Belongs to the major facilitator superfamily. Monocarboxylate porter (TC 2.A.1.13) family.</text>
</comment>
<dbReference type="InterPro" id="IPR020846">
    <property type="entry name" value="MFS_dom"/>
</dbReference>
<feature type="transmembrane region" description="Helical" evidence="5">
    <location>
        <begin position="393"/>
        <end position="416"/>
    </location>
</feature>
<feature type="transmembrane region" description="Helical" evidence="5">
    <location>
        <begin position="198"/>
        <end position="220"/>
    </location>
</feature>
<dbReference type="SUPFAM" id="SSF103473">
    <property type="entry name" value="MFS general substrate transporter"/>
    <property type="match status" value="1"/>
</dbReference>
<proteinExistence type="inferred from homology"/>
<dbReference type="InterPro" id="IPR050327">
    <property type="entry name" value="Proton-linked_MCT"/>
</dbReference>
<dbReference type="PROSITE" id="PS50850">
    <property type="entry name" value="MFS"/>
    <property type="match status" value="1"/>
</dbReference>
<feature type="transmembrane region" description="Helical" evidence="5">
    <location>
        <begin position="107"/>
        <end position="126"/>
    </location>
</feature>
<organism evidence="7 8">
    <name type="scientific">Dactylonectria macrodidyma</name>
    <dbReference type="NCBI Taxonomy" id="307937"/>
    <lineage>
        <taxon>Eukaryota</taxon>
        <taxon>Fungi</taxon>
        <taxon>Dikarya</taxon>
        <taxon>Ascomycota</taxon>
        <taxon>Pezizomycotina</taxon>
        <taxon>Sordariomycetes</taxon>
        <taxon>Hypocreomycetidae</taxon>
        <taxon>Hypocreales</taxon>
        <taxon>Nectriaceae</taxon>
        <taxon>Dactylonectria</taxon>
    </lineage>
</organism>
<dbReference type="PANTHER" id="PTHR11360">
    <property type="entry name" value="MONOCARBOXYLATE TRANSPORTER"/>
    <property type="match status" value="1"/>
</dbReference>
<evidence type="ECO:0000256" key="5">
    <source>
        <dbReference type="SAM" id="Phobius"/>
    </source>
</evidence>
<dbReference type="OrthoDB" id="6499973at2759"/>
<feature type="transmembrane region" description="Helical" evidence="5">
    <location>
        <begin position="79"/>
        <end position="101"/>
    </location>
</feature>
<comment type="subcellular location">
    <subcellularLocation>
        <location evidence="1">Membrane</location>
        <topology evidence="1">Multi-pass membrane protein</topology>
    </subcellularLocation>
</comment>
<name>A0A9P9DPS3_9HYPO</name>
<dbReference type="AlphaFoldDB" id="A0A9P9DPS3"/>
<dbReference type="GO" id="GO:0022857">
    <property type="term" value="F:transmembrane transporter activity"/>
    <property type="evidence" value="ECO:0007669"/>
    <property type="project" value="InterPro"/>
</dbReference>
<sequence>MSTSKEHQDTPIDSKPTDPEDLTEEKPPGPAPDGGLQAWTVAAGTAFITFSALGFANSFGVFQQYYMAHQLRGESADKIAWIGSTTAFIQFAAGAVGGPLFDRYGAWIIRPAAVVYLFSMMMLSICKQYWHFMLTQGILQGTAMGLMTFPALAALSQYFDKKRAAALGIGISGSSIGGIVFPIALSKMLNESSLSFGWSVRIVCFIMLPFLIFSCIAIKARLPPKQTKFFAAEAFRQLKFMLLVLAMFFLILGMFTPLFFVPTYAVSRGMNETLASYLLAIINGASTFGRVIPGILADKYGPFNMLAVAGLSNGVTIMCMNKAESTAALVVYSVVFGFTSGMIISGGAAAFATCPKDIHDLGSYMGMGMAVSAVAALIGPPINGVLIDTYGGFLQVSIFSGVMCLVGGAVAVSSKLTSHQGIMSRM</sequence>